<keyword evidence="3" id="KW-1185">Reference proteome</keyword>
<protein>
    <submittedName>
        <fullName evidence="2">GIY-YIG nuclease family protein</fullName>
    </submittedName>
</protein>
<name>A0ABT0HP74_9BACT</name>
<gene>
    <name evidence="2" type="ORF">M0L20_19080</name>
</gene>
<sequence length="241" mass="27105">MFGRNEQGNELVYIGEAEVVLDRLNQHLAKKDFWYETIVFTSKDENLNKAHIKFLENRIYELAKSARRYTVLNEVTPTRSAISEPDQAEMQEFIENVRLLLNTLGHKVLEEKRESHAPYEQTKSSFVLKGPRGVDAQGEPTAEGFVVFQGSKASLTAVPSFPDTLNQLRTRLVAENKLQQTEEAYVFTEDFIFSSPSTAASVILGRSANGQVEWKTATGIALKQYESISLPLSTENTNSPE</sequence>
<dbReference type="Pfam" id="PF14267">
    <property type="entry name" value="DUF4357"/>
    <property type="match status" value="1"/>
</dbReference>
<feature type="domain" description="DUF4357" evidence="1">
    <location>
        <begin position="169"/>
        <end position="221"/>
    </location>
</feature>
<dbReference type="Proteomes" id="UP001202180">
    <property type="component" value="Unassembled WGS sequence"/>
</dbReference>
<evidence type="ECO:0000259" key="1">
    <source>
        <dbReference type="Pfam" id="PF14267"/>
    </source>
</evidence>
<dbReference type="RefSeq" id="WP_248478588.1">
    <property type="nucleotide sequence ID" value="NZ_JALPRF010000003.1"/>
</dbReference>
<accession>A0ABT0HP74</accession>
<dbReference type="InterPro" id="IPR025579">
    <property type="entry name" value="DUF4357"/>
</dbReference>
<reference evidence="2 3" key="1">
    <citation type="submission" date="2022-04" db="EMBL/GenBank/DDBJ databases">
        <title>Spirosoma sp. strain RP8 genome sequencing and assembly.</title>
        <authorList>
            <person name="Jung Y."/>
        </authorList>
    </citation>
    <scope>NUCLEOTIDE SEQUENCE [LARGE SCALE GENOMIC DNA]</scope>
    <source>
        <strain evidence="2 3">RP8</strain>
    </source>
</reference>
<proteinExistence type="predicted"/>
<evidence type="ECO:0000313" key="3">
    <source>
        <dbReference type="Proteomes" id="UP001202180"/>
    </source>
</evidence>
<evidence type="ECO:0000313" key="2">
    <source>
        <dbReference type="EMBL" id="MCK8493978.1"/>
    </source>
</evidence>
<organism evidence="2 3">
    <name type="scientific">Spirosoma liriopis</name>
    <dbReference type="NCBI Taxonomy" id="2937440"/>
    <lineage>
        <taxon>Bacteria</taxon>
        <taxon>Pseudomonadati</taxon>
        <taxon>Bacteroidota</taxon>
        <taxon>Cytophagia</taxon>
        <taxon>Cytophagales</taxon>
        <taxon>Cytophagaceae</taxon>
        <taxon>Spirosoma</taxon>
    </lineage>
</organism>
<comment type="caution">
    <text evidence="2">The sequence shown here is derived from an EMBL/GenBank/DDBJ whole genome shotgun (WGS) entry which is preliminary data.</text>
</comment>
<dbReference type="CDD" id="cd10447">
    <property type="entry name" value="GIY-YIG_unchar_2"/>
    <property type="match status" value="1"/>
</dbReference>
<dbReference type="EMBL" id="JALPRF010000003">
    <property type="protein sequence ID" value="MCK8493978.1"/>
    <property type="molecule type" value="Genomic_DNA"/>
</dbReference>